<name>A0AAD5R7X3_PARTN</name>
<gene>
    <name evidence="1" type="ORF">KIN20_033050</name>
</gene>
<reference evidence="1" key="1">
    <citation type="submission" date="2021-06" db="EMBL/GenBank/DDBJ databases">
        <title>Parelaphostrongylus tenuis whole genome reference sequence.</title>
        <authorList>
            <person name="Garwood T.J."/>
            <person name="Larsen P.A."/>
            <person name="Fountain-Jones N.M."/>
            <person name="Garbe J.R."/>
            <person name="Macchietto M.G."/>
            <person name="Kania S.A."/>
            <person name="Gerhold R.W."/>
            <person name="Richards J.E."/>
            <person name="Wolf T.M."/>
        </authorList>
    </citation>
    <scope>NUCLEOTIDE SEQUENCE</scope>
    <source>
        <strain evidence="1">MNPRO001-30</strain>
        <tissue evidence="1">Meninges</tissue>
    </source>
</reference>
<sequence>MNDLKIRMCSNFVQAASVRTLQAKFLTVPMSFIKTKTMYWERRDNIQYTLTMIFRFATDTQREAGQVIQTSQQFLRYPYFGVLGRP</sequence>
<comment type="caution">
    <text evidence="1">The sequence shown here is derived from an EMBL/GenBank/DDBJ whole genome shotgun (WGS) entry which is preliminary data.</text>
</comment>
<dbReference type="EMBL" id="JAHQIW010006927">
    <property type="protein sequence ID" value="KAJ1371162.1"/>
    <property type="molecule type" value="Genomic_DNA"/>
</dbReference>
<dbReference type="AlphaFoldDB" id="A0AAD5R7X3"/>
<keyword evidence="2" id="KW-1185">Reference proteome</keyword>
<evidence type="ECO:0000313" key="1">
    <source>
        <dbReference type="EMBL" id="KAJ1371162.1"/>
    </source>
</evidence>
<proteinExistence type="predicted"/>
<accession>A0AAD5R7X3</accession>
<evidence type="ECO:0000313" key="2">
    <source>
        <dbReference type="Proteomes" id="UP001196413"/>
    </source>
</evidence>
<dbReference type="Proteomes" id="UP001196413">
    <property type="component" value="Unassembled WGS sequence"/>
</dbReference>
<protein>
    <submittedName>
        <fullName evidence="1">Uncharacterized protein</fullName>
    </submittedName>
</protein>
<organism evidence="1 2">
    <name type="scientific">Parelaphostrongylus tenuis</name>
    <name type="common">Meningeal worm</name>
    <dbReference type="NCBI Taxonomy" id="148309"/>
    <lineage>
        <taxon>Eukaryota</taxon>
        <taxon>Metazoa</taxon>
        <taxon>Ecdysozoa</taxon>
        <taxon>Nematoda</taxon>
        <taxon>Chromadorea</taxon>
        <taxon>Rhabditida</taxon>
        <taxon>Rhabditina</taxon>
        <taxon>Rhabditomorpha</taxon>
        <taxon>Strongyloidea</taxon>
        <taxon>Metastrongylidae</taxon>
        <taxon>Parelaphostrongylus</taxon>
    </lineage>
</organism>